<evidence type="ECO:0000313" key="6">
    <source>
        <dbReference type="EMBL" id="EIJ68532.1"/>
    </source>
</evidence>
<keyword evidence="3" id="KW-0238">DNA-binding</keyword>
<name>I3D9Y9_9PAST</name>
<dbReference type="InterPro" id="IPR036388">
    <property type="entry name" value="WH-like_DNA-bd_sf"/>
</dbReference>
<dbReference type="NCBIfam" id="NF008722">
    <property type="entry name" value="PRK11716.1"/>
    <property type="match status" value="1"/>
</dbReference>
<dbReference type="GO" id="GO:0000976">
    <property type="term" value="F:transcription cis-regulatory region binding"/>
    <property type="evidence" value="ECO:0007669"/>
    <property type="project" value="TreeGrafter"/>
</dbReference>
<dbReference type="Proteomes" id="UP000006457">
    <property type="component" value="Unassembled WGS sequence"/>
</dbReference>
<keyword evidence="4" id="KW-0804">Transcription</keyword>
<feature type="domain" description="HTH lysR-type" evidence="5">
    <location>
        <begin position="1"/>
        <end position="58"/>
    </location>
</feature>
<dbReference type="RefSeq" id="WP_005761136.1">
    <property type="nucleotide sequence ID" value="NZ_AJSX01000036.1"/>
</dbReference>
<evidence type="ECO:0000259" key="5">
    <source>
        <dbReference type="PROSITE" id="PS50931"/>
    </source>
</evidence>
<organism evidence="6 7">
    <name type="scientific">Pasteurella bettyae CCUG 2042</name>
    <dbReference type="NCBI Taxonomy" id="1095749"/>
    <lineage>
        <taxon>Bacteria</taxon>
        <taxon>Pseudomonadati</taxon>
        <taxon>Pseudomonadota</taxon>
        <taxon>Gammaproteobacteria</taxon>
        <taxon>Pasteurellales</taxon>
        <taxon>Pasteurellaceae</taxon>
        <taxon>Pasteurella</taxon>
    </lineage>
</organism>
<dbReference type="AlphaFoldDB" id="I3D9Y9"/>
<evidence type="ECO:0000313" key="7">
    <source>
        <dbReference type="Proteomes" id="UP000006457"/>
    </source>
</evidence>
<proteinExistence type="inferred from homology"/>
<evidence type="ECO:0000256" key="2">
    <source>
        <dbReference type="ARBA" id="ARBA00023015"/>
    </source>
</evidence>
<dbReference type="FunFam" id="1.10.10.10:FF:000001">
    <property type="entry name" value="LysR family transcriptional regulator"/>
    <property type="match status" value="1"/>
</dbReference>
<dbReference type="SUPFAM" id="SSF53850">
    <property type="entry name" value="Periplasmic binding protein-like II"/>
    <property type="match status" value="1"/>
</dbReference>
<dbReference type="eggNOG" id="COG0583">
    <property type="taxonomic scope" value="Bacteria"/>
</dbReference>
<evidence type="ECO:0000256" key="4">
    <source>
        <dbReference type="ARBA" id="ARBA00023163"/>
    </source>
</evidence>
<reference evidence="6 7" key="1">
    <citation type="submission" date="2012-03" db="EMBL/GenBank/DDBJ databases">
        <authorList>
            <person name="Harkins D.M."/>
            <person name="Madupu R."/>
            <person name="Durkin A.S."/>
            <person name="Torralba M."/>
            <person name="Methe B."/>
            <person name="Sutton G.G."/>
            <person name="Nelson K.E."/>
        </authorList>
    </citation>
    <scope>NUCLEOTIDE SEQUENCE [LARGE SCALE GENOMIC DNA]</scope>
    <source>
        <strain evidence="6 7">CCUG 2042</strain>
    </source>
</reference>
<keyword evidence="7" id="KW-1185">Reference proteome</keyword>
<dbReference type="PATRIC" id="fig|1095749.3.peg.1577"/>
<protein>
    <submittedName>
        <fullName evidence="6">HTH-type transcriptional activator IlvY</fullName>
    </submittedName>
</protein>
<dbReference type="PROSITE" id="PS50931">
    <property type="entry name" value="HTH_LYSR"/>
    <property type="match status" value="1"/>
</dbReference>
<dbReference type="PANTHER" id="PTHR30126">
    <property type="entry name" value="HTH-TYPE TRANSCRIPTIONAL REGULATOR"/>
    <property type="match status" value="1"/>
</dbReference>
<dbReference type="CDD" id="cd08430">
    <property type="entry name" value="PBP2_IlvY"/>
    <property type="match status" value="1"/>
</dbReference>
<evidence type="ECO:0000256" key="3">
    <source>
        <dbReference type="ARBA" id="ARBA00023125"/>
    </source>
</evidence>
<dbReference type="EMBL" id="AJSX01000036">
    <property type="protein sequence ID" value="EIJ68532.1"/>
    <property type="molecule type" value="Genomic_DNA"/>
</dbReference>
<dbReference type="InterPro" id="IPR000847">
    <property type="entry name" value="LysR_HTH_N"/>
</dbReference>
<keyword evidence="2" id="KW-0805">Transcription regulation</keyword>
<dbReference type="SUPFAM" id="SSF46785">
    <property type="entry name" value="Winged helix' DNA-binding domain"/>
    <property type="match status" value="1"/>
</dbReference>
<sequence>MDFNDLKLFLHLSESKNFSKTAVQNHMSTSTLSRQIQRMEEELGEPLFLRDNRRVALTDCGEKFQIFAKQNWYQWQQFKQQLQIDKTQLSGELRLFCSVTASYSHLPKIIEKFRTHYPFVEIKLMTGDPASALGLVQSQTVDLAIAGKPDNLPSSIAFHKIDDLELSLIAPRIACPATYLLQQNPIDWQQMPFIFPEQGHARQRIEYWLNVHKKIKHPKIYATVAGHEGIVPMVALGCGLAMLPDAVIKNSPIGSQVSIFQLDNPVAPFELGVCVQKKYLQQPLIRAFWETLE</sequence>
<gene>
    <name evidence="6" type="primary">ilvY</name>
    <name evidence="6" type="ORF">HMPREF1052_1662</name>
</gene>
<dbReference type="Pfam" id="PF03466">
    <property type="entry name" value="LysR_substrate"/>
    <property type="match status" value="1"/>
</dbReference>
<comment type="caution">
    <text evidence="6">The sequence shown here is derived from an EMBL/GenBank/DDBJ whole genome shotgun (WGS) entry which is preliminary data.</text>
</comment>
<dbReference type="Pfam" id="PF00126">
    <property type="entry name" value="HTH_1"/>
    <property type="match status" value="1"/>
</dbReference>
<dbReference type="InterPro" id="IPR037404">
    <property type="entry name" value="IlvY_PBP2"/>
</dbReference>
<dbReference type="InterPro" id="IPR005119">
    <property type="entry name" value="LysR_subst-bd"/>
</dbReference>
<accession>I3D9Y9</accession>
<dbReference type="GO" id="GO:0003700">
    <property type="term" value="F:DNA-binding transcription factor activity"/>
    <property type="evidence" value="ECO:0007669"/>
    <property type="project" value="InterPro"/>
</dbReference>
<dbReference type="InterPro" id="IPR036390">
    <property type="entry name" value="WH_DNA-bd_sf"/>
</dbReference>
<dbReference type="Gene3D" id="3.40.190.10">
    <property type="entry name" value="Periplasmic binding protein-like II"/>
    <property type="match status" value="2"/>
</dbReference>
<comment type="similarity">
    <text evidence="1">Belongs to the LysR transcriptional regulatory family.</text>
</comment>
<dbReference type="OrthoDB" id="9775392at2"/>
<evidence type="ECO:0000256" key="1">
    <source>
        <dbReference type="ARBA" id="ARBA00009437"/>
    </source>
</evidence>
<dbReference type="PANTHER" id="PTHR30126:SF81">
    <property type="entry name" value="HTH-TYPE TRANSCRIPTIONAL REGULATOR ILVY"/>
    <property type="match status" value="1"/>
</dbReference>
<dbReference type="Gene3D" id="1.10.10.10">
    <property type="entry name" value="Winged helix-like DNA-binding domain superfamily/Winged helix DNA-binding domain"/>
    <property type="match status" value="1"/>
</dbReference>